<evidence type="ECO:0000313" key="3">
    <source>
        <dbReference type="Proteomes" id="UP000295375"/>
    </source>
</evidence>
<dbReference type="InterPro" id="IPR001638">
    <property type="entry name" value="Solute-binding_3/MltF_N"/>
</dbReference>
<name>A0A4R6V1E0_9GAMM</name>
<dbReference type="PANTHER" id="PTHR38834:SF3">
    <property type="entry name" value="SOLUTE-BINDING PROTEIN FAMILY 3_N-TERMINAL DOMAIN-CONTAINING PROTEIN"/>
    <property type="match status" value="1"/>
</dbReference>
<sequence length="272" mass="31377">MLLALFRCCLLPTISMLRYRFTCLLLLALLTGTLPLMAADPAPERILLDENHPPFSYRDADGKPQGLSLELSRLLIKQLQWPTSVELISWARAESRLRAGEPVLIGATLRTTERERQDYLQWSLRLFSQHNYLYRLRERQSELPVSSLRDLNRYRIGTVARSGSYQQLLQAGVQPGNIDTVSHGLQNVDKLLRRRVDFITMQPAMLHHFARHHHADIARFDVALTLADISEFYLCAPRVAPESWTADLQRSWQQLEQQGQFTAIRQRYGLSK</sequence>
<keyword evidence="3" id="KW-1185">Reference proteome</keyword>
<evidence type="ECO:0000259" key="1">
    <source>
        <dbReference type="Pfam" id="PF00497"/>
    </source>
</evidence>
<dbReference type="EMBL" id="SNYM01000003">
    <property type="protein sequence ID" value="TDQ49854.1"/>
    <property type="molecule type" value="Genomic_DNA"/>
</dbReference>
<evidence type="ECO:0000313" key="2">
    <source>
        <dbReference type="EMBL" id="TDQ49854.1"/>
    </source>
</evidence>
<comment type="caution">
    <text evidence="2">The sequence shown here is derived from an EMBL/GenBank/DDBJ whole genome shotgun (WGS) entry which is preliminary data.</text>
</comment>
<protein>
    <submittedName>
        <fullName evidence="2">Amino acid ABC transporter substrate-binding protein (PAAT family)</fullName>
    </submittedName>
</protein>
<feature type="domain" description="Solute-binding protein family 3/N-terminal" evidence="1">
    <location>
        <begin position="46"/>
        <end position="269"/>
    </location>
</feature>
<proteinExistence type="predicted"/>
<organism evidence="2 3">
    <name type="scientific">Permianibacter aggregans</name>
    <dbReference type="NCBI Taxonomy" id="1510150"/>
    <lineage>
        <taxon>Bacteria</taxon>
        <taxon>Pseudomonadati</taxon>
        <taxon>Pseudomonadota</taxon>
        <taxon>Gammaproteobacteria</taxon>
        <taxon>Pseudomonadales</taxon>
        <taxon>Pseudomonadaceae</taxon>
        <taxon>Permianibacter</taxon>
    </lineage>
</organism>
<dbReference type="AlphaFoldDB" id="A0A4R6V1E0"/>
<dbReference type="Gene3D" id="3.40.190.10">
    <property type="entry name" value="Periplasmic binding protein-like II"/>
    <property type="match status" value="2"/>
</dbReference>
<dbReference type="PANTHER" id="PTHR38834">
    <property type="entry name" value="PERIPLASMIC SUBSTRATE BINDING PROTEIN FAMILY 3"/>
    <property type="match status" value="1"/>
</dbReference>
<accession>A0A4R6V1E0</accession>
<dbReference type="Proteomes" id="UP000295375">
    <property type="component" value="Unassembled WGS sequence"/>
</dbReference>
<dbReference type="OrthoDB" id="5296159at2"/>
<reference evidence="2 3" key="1">
    <citation type="submission" date="2019-03" db="EMBL/GenBank/DDBJ databases">
        <title>Genomic Encyclopedia of Type Strains, Phase IV (KMG-IV): sequencing the most valuable type-strain genomes for metagenomic binning, comparative biology and taxonomic classification.</title>
        <authorList>
            <person name="Goeker M."/>
        </authorList>
    </citation>
    <scope>NUCLEOTIDE SEQUENCE [LARGE SCALE GENOMIC DNA]</scope>
    <source>
        <strain evidence="2 3">DSM 103792</strain>
    </source>
</reference>
<dbReference type="Pfam" id="PF00497">
    <property type="entry name" value="SBP_bac_3"/>
    <property type="match status" value="1"/>
</dbReference>
<gene>
    <name evidence="2" type="ORF">EV696_103227</name>
</gene>
<dbReference type="SUPFAM" id="SSF53850">
    <property type="entry name" value="Periplasmic binding protein-like II"/>
    <property type="match status" value="1"/>
</dbReference>